<reference evidence="5" key="2">
    <citation type="submission" date="2021-04" db="EMBL/GenBank/DDBJ databases">
        <authorList>
            <person name="Gilroy R."/>
        </authorList>
    </citation>
    <scope>NUCLEOTIDE SEQUENCE</scope>
    <source>
        <strain evidence="5">421</strain>
    </source>
</reference>
<dbReference type="InterPro" id="IPR029044">
    <property type="entry name" value="Nucleotide-diphossugar_trans"/>
</dbReference>
<evidence type="ECO:0000256" key="1">
    <source>
        <dbReference type="ARBA" id="ARBA00006739"/>
    </source>
</evidence>
<sequence>MKTLTVLTPAYNREKELHSLFASLCRQSVKDFSWVVVDDGSTDGTADFVRQCATKADFEIKYYYKENGGKHTALNFALSRISTALVFIVDSDDSLTDDAIAVIYEKYSLYGADGDLCGFSFLRRKPDSSEYMCGPVPQDGMLSTYCACRVNGGLDGDMAEVWFTEKLREFPFPEFPGEKFLGEDTVLVKLSGKYKMRFFNKAIYISAYLDDGLTRNRRRHNIRSPRGCVERALAFLGADVDMKHKVKSMLQYFIYGEFAGEKQACLFKNVPHKVLALACIVPAKIIFIIWKRKYKAV</sequence>
<keyword evidence="3" id="KW-0808">Transferase</keyword>
<dbReference type="SUPFAM" id="SSF53448">
    <property type="entry name" value="Nucleotide-diphospho-sugar transferases"/>
    <property type="match status" value="1"/>
</dbReference>
<dbReference type="Pfam" id="PF00535">
    <property type="entry name" value="Glycos_transf_2"/>
    <property type="match status" value="1"/>
</dbReference>
<dbReference type="InterPro" id="IPR001173">
    <property type="entry name" value="Glyco_trans_2-like"/>
</dbReference>
<dbReference type="Proteomes" id="UP000824205">
    <property type="component" value="Unassembled WGS sequence"/>
</dbReference>
<evidence type="ECO:0000259" key="4">
    <source>
        <dbReference type="Pfam" id="PF00535"/>
    </source>
</evidence>
<dbReference type="PANTHER" id="PTHR43630">
    <property type="entry name" value="POLY-BETA-1,6-N-ACETYL-D-GLUCOSAMINE SYNTHASE"/>
    <property type="match status" value="1"/>
</dbReference>
<name>A0A9D1RFQ7_9FIRM</name>
<evidence type="ECO:0000313" key="5">
    <source>
        <dbReference type="EMBL" id="HIW86545.1"/>
    </source>
</evidence>
<evidence type="ECO:0000256" key="2">
    <source>
        <dbReference type="ARBA" id="ARBA00022676"/>
    </source>
</evidence>
<comment type="similarity">
    <text evidence="1">Belongs to the glycosyltransferase 2 family.</text>
</comment>
<evidence type="ECO:0000256" key="3">
    <source>
        <dbReference type="ARBA" id="ARBA00022679"/>
    </source>
</evidence>
<reference evidence="5" key="1">
    <citation type="journal article" date="2021" name="PeerJ">
        <title>Extensive microbial diversity within the chicken gut microbiome revealed by metagenomics and culture.</title>
        <authorList>
            <person name="Gilroy R."/>
            <person name="Ravi A."/>
            <person name="Getino M."/>
            <person name="Pursley I."/>
            <person name="Horton D.L."/>
            <person name="Alikhan N.F."/>
            <person name="Baker D."/>
            <person name="Gharbi K."/>
            <person name="Hall N."/>
            <person name="Watson M."/>
            <person name="Adriaenssens E.M."/>
            <person name="Foster-Nyarko E."/>
            <person name="Jarju S."/>
            <person name="Secka A."/>
            <person name="Antonio M."/>
            <person name="Oren A."/>
            <person name="Chaudhuri R.R."/>
            <person name="La Ragione R."/>
            <person name="Hildebrand F."/>
            <person name="Pallen M.J."/>
        </authorList>
    </citation>
    <scope>NUCLEOTIDE SEQUENCE</scope>
    <source>
        <strain evidence="5">421</strain>
    </source>
</reference>
<dbReference type="CDD" id="cd00761">
    <property type="entry name" value="Glyco_tranf_GTA_type"/>
    <property type="match status" value="1"/>
</dbReference>
<accession>A0A9D1RFQ7</accession>
<dbReference type="PANTHER" id="PTHR43630:SF1">
    <property type="entry name" value="POLY-BETA-1,6-N-ACETYL-D-GLUCOSAMINE SYNTHASE"/>
    <property type="match status" value="1"/>
</dbReference>
<comment type="caution">
    <text evidence="5">The sequence shown here is derived from an EMBL/GenBank/DDBJ whole genome shotgun (WGS) entry which is preliminary data.</text>
</comment>
<keyword evidence="2" id="KW-0328">Glycosyltransferase</keyword>
<feature type="domain" description="Glycosyltransferase 2-like" evidence="4">
    <location>
        <begin position="5"/>
        <end position="117"/>
    </location>
</feature>
<dbReference type="EMBL" id="DXGE01000034">
    <property type="protein sequence ID" value="HIW86545.1"/>
    <property type="molecule type" value="Genomic_DNA"/>
</dbReference>
<evidence type="ECO:0000313" key="6">
    <source>
        <dbReference type="Proteomes" id="UP000824205"/>
    </source>
</evidence>
<dbReference type="AlphaFoldDB" id="A0A9D1RFQ7"/>
<organism evidence="5 6">
    <name type="scientific">Candidatus Eubacterium faecipullorum</name>
    <dbReference type="NCBI Taxonomy" id="2838571"/>
    <lineage>
        <taxon>Bacteria</taxon>
        <taxon>Bacillati</taxon>
        <taxon>Bacillota</taxon>
        <taxon>Clostridia</taxon>
        <taxon>Eubacteriales</taxon>
        <taxon>Eubacteriaceae</taxon>
        <taxon>Eubacterium</taxon>
    </lineage>
</organism>
<protein>
    <submittedName>
        <fullName evidence="5">Glycosyltransferase family 2 protein</fullName>
    </submittedName>
</protein>
<gene>
    <name evidence="5" type="ORF">IAA48_08640</name>
</gene>
<proteinExistence type="inferred from homology"/>
<dbReference type="Gene3D" id="3.90.550.10">
    <property type="entry name" value="Spore Coat Polysaccharide Biosynthesis Protein SpsA, Chain A"/>
    <property type="match status" value="1"/>
</dbReference>
<dbReference type="GO" id="GO:0016757">
    <property type="term" value="F:glycosyltransferase activity"/>
    <property type="evidence" value="ECO:0007669"/>
    <property type="project" value="UniProtKB-KW"/>
</dbReference>